<evidence type="ECO:0000313" key="6">
    <source>
        <dbReference type="EMBL" id="QJD29922.1"/>
    </source>
</evidence>
<dbReference type="RefSeq" id="WP_169603203.1">
    <property type="nucleotide sequence ID" value="NZ_CP046565.1"/>
</dbReference>
<dbReference type="HAMAP" id="MF_01092">
    <property type="entry name" value="ZapD"/>
    <property type="match status" value="1"/>
</dbReference>
<evidence type="ECO:0000256" key="5">
    <source>
        <dbReference type="HAMAP-Rule" id="MF_01092"/>
    </source>
</evidence>
<keyword evidence="3 5" id="KW-0717">Septation</keyword>
<dbReference type="Gene3D" id="1.10.3900.10">
    <property type="entry name" value="YacF-like"/>
    <property type="match status" value="1"/>
</dbReference>
<dbReference type="KEGG" id="metu:GNH96_08000"/>
<comment type="subcellular location">
    <subcellularLocation>
        <location evidence="5">Cytoplasm</location>
    </subcellularLocation>
    <text evidence="5">Localizes to mid-cell in an FtsZ-dependent manner.</text>
</comment>
<dbReference type="GO" id="GO:0005737">
    <property type="term" value="C:cytoplasm"/>
    <property type="evidence" value="ECO:0007669"/>
    <property type="project" value="UniProtKB-SubCell"/>
</dbReference>
<keyword evidence="2 5" id="KW-0132">Cell division</keyword>
<dbReference type="EMBL" id="CP046565">
    <property type="protein sequence ID" value="QJD29922.1"/>
    <property type="molecule type" value="Genomic_DNA"/>
</dbReference>
<evidence type="ECO:0000256" key="1">
    <source>
        <dbReference type="ARBA" id="ARBA00022490"/>
    </source>
</evidence>
<name>A0A858Q7P3_9GAMM</name>
<dbReference type="GO" id="GO:0000917">
    <property type="term" value="P:division septum assembly"/>
    <property type="evidence" value="ECO:0007669"/>
    <property type="project" value="UniProtKB-KW"/>
</dbReference>
<dbReference type="PANTHER" id="PTHR39455">
    <property type="entry name" value="CELL DIVISION PROTEIN ZAPD"/>
    <property type="match status" value="1"/>
</dbReference>
<evidence type="ECO:0000256" key="2">
    <source>
        <dbReference type="ARBA" id="ARBA00022618"/>
    </source>
</evidence>
<dbReference type="AlphaFoldDB" id="A0A858Q7P3"/>
<dbReference type="SUPFAM" id="SSF160950">
    <property type="entry name" value="YacF-like"/>
    <property type="match status" value="1"/>
</dbReference>
<organism evidence="6 7">
    <name type="scientific">Methylococcus geothermalis</name>
    <dbReference type="NCBI Taxonomy" id="2681310"/>
    <lineage>
        <taxon>Bacteria</taxon>
        <taxon>Pseudomonadati</taxon>
        <taxon>Pseudomonadota</taxon>
        <taxon>Gammaproteobacteria</taxon>
        <taxon>Methylococcales</taxon>
        <taxon>Methylococcaceae</taxon>
        <taxon>Methylococcus</taxon>
    </lineage>
</organism>
<dbReference type="Gene3D" id="2.60.440.10">
    <property type="entry name" value="YacF-like domains"/>
    <property type="match status" value="1"/>
</dbReference>
<keyword evidence="7" id="KW-1185">Reference proteome</keyword>
<dbReference type="Pfam" id="PF07072">
    <property type="entry name" value="ZapD"/>
    <property type="match status" value="1"/>
</dbReference>
<dbReference type="InterPro" id="IPR009777">
    <property type="entry name" value="ZapD"/>
</dbReference>
<gene>
    <name evidence="5 6" type="primary">zapD</name>
    <name evidence="6" type="ORF">GNH96_08000</name>
</gene>
<comment type="similarity">
    <text evidence="5">Belongs to the ZapD family.</text>
</comment>
<proteinExistence type="inferred from homology"/>
<accession>A0A858Q7P3</accession>
<dbReference type="Proteomes" id="UP000503004">
    <property type="component" value="Chromosome"/>
</dbReference>
<keyword evidence="1 5" id="KW-0963">Cytoplasm</keyword>
<evidence type="ECO:0000256" key="4">
    <source>
        <dbReference type="ARBA" id="ARBA00023306"/>
    </source>
</evidence>
<dbReference type="GO" id="GO:0043093">
    <property type="term" value="P:FtsZ-dependent cytokinesis"/>
    <property type="evidence" value="ECO:0007669"/>
    <property type="project" value="UniProtKB-UniRule"/>
</dbReference>
<sequence length="255" mass="28684">MKNQIVYEFPLNERMRLFLRLEQLFRQARHFAQGGSVWDCRAVVATLNEIVALLSRNDIKSEMLKEIDRLGGALGKMQGNQHIDQEALASVLSQLDSAGQRLYGHSGRIGFQVMENELFKSVAQRTAIPGGTCSFDLPAYHFWLERDAERRRGEATEWLDSFRPVQDGIGLILGLLRDSAVGIWETAHGGFFQKNLDHAAAVLLLRVAVPIELPYFAEISGGKHRFTVRFLTGQPNERPAQCSEDVPFQLTSCLL</sequence>
<protein>
    <recommendedName>
        <fullName evidence="5">Cell division protein ZapD</fullName>
    </recommendedName>
    <alternativeName>
        <fullName evidence="5">Z ring-associated protein D</fullName>
    </alternativeName>
</protein>
<dbReference type="InterPro" id="IPR036268">
    <property type="entry name" value="ZapD_sf"/>
</dbReference>
<dbReference type="PANTHER" id="PTHR39455:SF1">
    <property type="entry name" value="CELL DIVISION PROTEIN ZAPD"/>
    <property type="match status" value="1"/>
</dbReference>
<comment type="function">
    <text evidence="5">Cell division factor that enhances FtsZ-ring assembly. Directly interacts with FtsZ and promotes bundling of FtsZ protofilaments, with a reduction in FtsZ GTPase activity.</text>
</comment>
<dbReference type="GO" id="GO:0032153">
    <property type="term" value="C:cell division site"/>
    <property type="evidence" value="ECO:0007669"/>
    <property type="project" value="TreeGrafter"/>
</dbReference>
<evidence type="ECO:0000313" key="7">
    <source>
        <dbReference type="Proteomes" id="UP000503004"/>
    </source>
</evidence>
<comment type="subunit">
    <text evidence="5">Interacts with FtsZ.</text>
</comment>
<keyword evidence="4 5" id="KW-0131">Cell cycle</keyword>
<reference evidence="7" key="1">
    <citation type="submission" date="2019-12" db="EMBL/GenBank/DDBJ databases">
        <authorList>
            <person name="Awala S.I."/>
            <person name="Rhee S.K."/>
        </authorList>
    </citation>
    <scope>NUCLEOTIDE SEQUENCE [LARGE SCALE GENOMIC DNA]</scope>
    <source>
        <strain evidence="7">IM1</strain>
    </source>
</reference>
<evidence type="ECO:0000256" key="3">
    <source>
        <dbReference type="ARBA" id="ARBA00023210"/>
    </source>
</evidence>
<dbReference type="NCBIfam" id="NF003656">
    <property type="entry name" value="PRK05287.1-4"/>
    <property type="match status" value="1"/>
</dbReference>
<dbReference type="InterPro" id="IPR027462">
    <property type="entry name" value="ZapD_C"/>
</dbReference>